<dbReference type="InterPro" id="IPR036383">
    <property type="entry name" value="TSP1_rpt_sf"/>
</dbReference>
<dbReference type="InterPro" id="IPR056801">
    <property type="entry name" value="SBSPON_C"/>
</dbReference>
<keyword evidence="7" id="KW-1185">Reference proteome</keyword>
<dbReference type="FunFam" id="2.20.100.10:FF:000027">
    <property type="entry name" value="Thrombospondin type 1 domain containing 7A"/>
    <property type="match status" value="1"/>
</dbReference>
<evidence type="ECO:0000313" key="7">
    <source>
        <dbReference type="Proteomes" id="UP001186944"/>
    </source>
</evidence>
<evidence type="ECO:0000259" key="5">
    <source>
        <dbReference type="Pfam" id="PF25031"/>
    </source>
</evidence>
<dbReference type="EMBL" id="VSWD01000013">
    <property type="protein sequence ID" value="KAK3084202.1"/>
    <property type="molecule type" value="Genomic_DNA"/>
</dbReference>
<evidence type="ECO:0000313" key="6">
    <source>
        <dbReference type="EMBL" id="KAK3084202.1"/>
    </source>
</evidence>
<keyword evidence="3" id="KW-0325">Glycoprotein</keyword>
<evidence type="ECO:0000259" key="4">
    <source>
        <dbReference type="Pfam" id="PF19028"/>
    </source>
</evidence>
<dbReference type="InterPro" id="IPR000884">
    <property type="entry name" value="TSP1_rpt"/>
</dbReference>
<dbReference type="Gene3D" id="2.20.100.10">
    <property type="entry name" value="Thrombospondin type-1 (TSP1) repeat"/>
    <property type="match status" value="1"/>
</dbReference>
<feature type="domain" description="SBSPON-like C-terminal" evidence="5">
    <location>
        <begin position="238"/>
        <end position="329"/>
    </location>
</feature>
<protein>
    <recommendedName>
        <fullName evidence="8">Spondin-like TSP1 domain-containing protein</fullName>
    </recommendedName>
</protein>
<sequence length="337" mass="38848">MACPFGVTSHCFDLRLLSSKELIKYVTGFLLDVRVSFSDEVLFHQEQKFFVFIKAESRPHQIKSHDHCSKSFKNCKISFHLRFHSSYEKRNDFKTLIVYKDHGSNTSSNPAKTRSPYPVVSDPYNTYFKQDGKDCVVSEWGPWSQCNALCGLGSQKRKRKPIRKRQHGGQDCPVLQEKRACVGDRCYEIQSVEYQGRELREVGQIIPQRFSSWRNSPEYSPKLDIRSNLQDPSNEVPTRLAYCATFKITETRTRCNTTVSDRQWANVMQPGTEVCVQCDPFAMSKDLGTRCIGHGVNNHETKWKAVHVPYCNGKWVMISKHKECTCHLNPGFDFILV</sequence>
<evidence type="ECO:0008006" key="8">
    <source>
        <dbReference type="Google" id="ProtNLM"/>
    </source>
</evidence>
<evidence type="ECO:0000256" key="1">
    <source>
        <dbReference type="ARBA" id="ARBA00022729"/>
    </source>
</evidence>
<dbReference type="PROSITE" id="PS50092">
    <property type="entry name" value="TSP1"/>
    <property type="match status" value="1"/>
</dbReference>
<comment type="caution">
    <text evidence="6">The sequence shown here is derived from an EMBL/GenBank/DDBJ whole genome shotgun (WGS) entry which is preliminary data.</text>
</comment>
<accession>A0AA89BKA1</accession>
<keyword evidence="1" id="KW-0732">Signal</keyword>
<dbReference type="PANTHER" id="PTHR20920:SF5">
    <property type="entry name" value="SMB DOMAIN-CONTAINING PROTEIN"/>
    <property type="match status" value="1"/>
</dbReference>
<evidence type="ECO:0000256" key="2">
    <source>
        <dbReference type="ARBA" id="ARBA00023157"/>
    </source>
</evidence>
<dbReference type="InterPro" id="IPR044004">
    <property type="entry name" value="TSP1_spondin_dom"/>
</dbReference>
<dbReference type="Pfam" id="PF25031">
    <property type="entry name" value="SBSPON_C"/>
    <property type="match status" value="1"/>
</dbReference>
<keyword evidence="2" id="KW-1015">Disulfide bond</keyword>
<proteinExistence type="predicted"/>
<organism evidence="6 7">
    <name type="scientific">Pinctada imbricata</name>
    <name type="common">Atlantic pearl-oyster</name>
    <name type="synonym">Pinctada martensii</name>
    <dbReference type="NCBI Taxonomy" id="66713"/>
    <lineage>
        <taxon>Eukaryota</taxon>
        <taxon>Metazoa</taxon>
        <taxon>Spiralia</taxon>
        <taxon>Lophotrochozoa</taxon>
        <taxon>Mollusca</taxon>
        <taxon>Bivalvia</taxon>
        <taxon>Autobranchia</taxon>
        <taxon>Pteriomorphia</taxon>
        <taxon>Pterioida</taxon>
        <taxon>Pterioidea</taxon>
        <taxon>Pteriidae</taxon>
        <taxon>Pinctada</taxon>
    </lineage>
</organism>
<gene>
    <name evidence="6" type="ORF">FSP39_009963</name>
</gene>
<dbReference type="AlphaFoldDB" id="A0AA89BKA1"/>
<evidence type="ECO:0000256" key="3">
    <source>
        <dbReference type="ARBA" id="ARBA00023180"/>
    </source>
</evidence>
<dbReference type="Proteomes" id="UP001186944">
    <property type="component" value="Unassembled WGS sequence"/>
</dbReference>
<name>A0AA89BKA1_PINIB</name>
<feature type="domain" description="Spondin-like TSP1" evidence="4">
    <location>
        <begin position="135"/>
        <end position="186"/>
    </location>
</feature>
<dbReference type="Pfam" id="PF19028">
    <property type="entry name" value="TSP1_spondin"/>
    <property type="match status" value="1"/>
</dbReference>
<reference evidence="6" key="1">
    <citation type="submission" date="2019-08" db="EMBL/GenBank/DDBJ databases">
        <title>The improved chromosome-level genome for the pearl oyster Pinctada fucata martensii using PacBio sequencing and Hi-C.</title>
        <authorList>
            <person name="Zheng Z."/>
        </authorList>
    </citation>
    <scope>NUCLEOTIDE SEQUENCE</scope>
    <source>
        <strain evidence="6">ZZ-2019</strain>
        <tissue evidence="6">Adductor muscle</tissue>
    </source>
</reference>
<dbReference type="PANTHER" id="PTHR20920">
    <property type="entry name" value="RPE-SPONDIN"/>
    <property type="match status" value="1"/>
</dbReference>
<dbReference type="SUPFAM" id="SSF82895">
    <property type="entry name" value="TSP-1 type 1 repeat"/>
    <property type="match status" value="1"/>
</dbReference>
<dbReference type="SMART" id="SM00209">
    <property type="entry name" value="TSP1"/>
    <property type="match status" value="1"/>
</dbReference>
<dbReference type="InterPro" id="IPR039942">
    <property type="entry name" value="SBSPO"/>
</dbReference>